<keyword evidence="5 7" id="KW-1133">Transmembrane helix</keyword>
<accession>A0ABS4YN41</accession>
<keyword evidence="11" id="KW-1185">Reference proteome</keyword>
<comment type="subcellular location">
    <subcellularLocation>
        <location evidence="1 7">Cell membrane</location>
        <topology evidence="1 7">Multi-pass membrane protein</topology>
    </subcellularLocation>
</comment>
<evidence type="ECO:0000256" key="7">
    <source>
        <dbReference type="RuleBase" id="RU363032"/>
    </source>
</evidence>
<feature type="compositionally biased region" description="Low complexity" evidence="8">
    <location>
        <begin position="1"/>
        <end position="13"/>
    </location>
</feature>
<evidence type="ECO:0000256" key="5">
    <source>
        <dbReference type="ARBA" id="ARBA00022989"/>
    </source>
</evidence>
<evidence type="ECO:0000256" key="6">
    <source>
        <dbReference type="ARBA" id="ARBA00023136"/>
    </source>
</evidence>
<keyword evidence="6 7" id="KW-0472">Membrane</keyword>
<evidence type="ECO:0000256" key="8">
    <source>
        <dbReference type="SAM" id="MobiDB-lite"/>
    </source>
</evidence>
<organism evidence="10 11">
    <name type="scientific">Brachybacterium fresconis</name>
    <dbReference type="NCBI Taxonomy" id="173363"/>
    <lineage>
        <taxon>Bacteria</taxon>
        <taxon>Bacillati</taxon>
        <taxon>Actinomycetota</taxon>
        <taxon>Actinomycetes</taxon>
        <taxon>Micrococcales</taxon>
        <taxon>Dermabacteraceae</taxon>
        <taxon>Brachybacterium</taxon>
    </lineage>
</organism>
<dbReference type="Proteomes" id="UP000698222">
    <property type="component" value="Unassembled WGS sequence"/>
</dbReference>
<evidence type="ECO:0000256" key="3">
    <source>
        <dbReference type="ARBA" id="ARBA00022475"/>
    </source>
</evidence>
<keyword evidence="3" id="KW-1003">Cell membrane</keyword>
<feature type="transmembrane region" description="Helical" evidence="7">
    <location>
        <begin position="227"/>
        <end position="246"/>
    </location>
</feature>
<feature type="region of interest" description="Disordered" evidence="8">
    <location>
        <begin position="1"/>
        <end position="20"/>
    </location>
</feature>
<gene>
    <name evidence="10" type="ORF">JOF44_003082</name>
</gene>
<evidence type="ECO:0000313" key="11">
    <source>
        <dbReference type="Proteomes" id="UP000698222"/>
    </source>
</evidence>
<keyword evidence="2 7" id="KW-0813">Transport</keyword>
<evidence type="ECO:0000256" key="2">
    <source>
        <dbReference type="ARBA" id="ARBA00022448"/>
    </source>
</evidence>
<reference evidence="10 11" key="1">
    <citation type="submission" date="2021-03" db="EMBL/GenBank/DDBJ databases">
        <title>Sequencing the genomes of 1000 actinobacteria strains.</title>
        <authorList>
            <person name="Klenk H.-P."/>
        </authorList>
    </citation>
    <scope>NUCLEOTIDE SEQUENCE [LARGE SCALE GENOMIC DNA]</scope>
    <source>
        <strain evidence="10 11">DSM 14564</strain>
    </source>
</reference>
<feature type="transmembrane region" description="Helical" evidence="7">
    <location>
        <begin position="199"/>
        <end position="220"/>
    </location>
</feature>
<dbReference type="PANTHER" id="PTHR43744">
    <property type="entry name" value="ABC TRANSPORTER PERMEASE PROTEIN MG189-RELATED-RELATED"/>
    <property type="match status" value="1"/>
</dbReference>
<feature type="transmembrane region" description="Helical" evidence="7">
    <location>
        <begin position="88"/>
        <end position="112"/>
    </location>
</feature>
<dbReference type="SUPFAM" id="SSF161098">
    <property type="entry name" value="MetI-like"/>
    <property type="match status" value="1"/>
</dbReference>
<keyword evidence="4 7" id="KW-0812">Transmembrane</keyword>
<dbReference type="InterPro" id="IPR035906">
    <property type="entry name" value="MetI-like_sf"/>
</dbReference>
<dbReference type="EMBL" id="JAGIOC010000001">
    <property type="protein sequence ID" value="MBP2410179.1"/>
    <property type="molecule type" value="Genomic_DNA"/>
</dbReference>
<evidence type="ECO:0000256" key="1">
    <source>
        <dbReference type="ARBA" id="ARBA00004651"/>
    </source>
</evidence>
<dbReference type="Pfam" id="PF00528">
    <property type="entry name" value="BPD_transp_1"/>
    <property type="match status" value="1"/>
</dbReference>
<feature type="transmembrane region" description="Helical" evidence="7">
    <location>
        <begin position="124"/>
        <end position="148"/>
    </location>
</feature>
<feature type="transmembrane region" description="Helical" evidence="7">
    <location>
        <begin position="258"/>
        <end position="278"/>
    </location>
</feature>
<dbReference type="RefSeq" id="WP_209893399.1">
    <property type="nucleotide sequence ID" value="NZ_BAAAJV010000041.1"/>
</dbReference>
<feature type="transmembrane region" description="Helical" evidence="7">
    <location>
        <begin position="28"/>
        <end position="49"/>
    </location>
</feature>
<dbReference type="CDD" id="cd06261">
    <property type="entry name" value="TM_PBP2"/>
    <property type="match status" value="1"/>
</dbReference>
<protein>
    <submittedName>
        <fullName evidence="10">Multiple sugar transport system permease protein/alpha-1,4-digalacturonate transport system permease protein</fullName>
    </submittedName>
</protein>
<sequence>MSATATRIPSPTRQPRRPRRGLRRPGTLLLWLLLILGAIVTIAPVYWIFVTAVSPPDQVNTPEFSLWPDAMQWGSFATAFETQPILTWFLNSTIITIGAVIVTVFTSLLGGYAFAKYRFPCRDLLFVLVLVTITVPIQVIMVPEFIIVNSLGMTDTPWAVILPRSAEALAIFMARQFMLSIPDEMINAARVDGAGELTIFWRIVLPMSGPLIAVLVILTFVWRWNEFIWPLIALPSISSYTLPVGLNSMNSIYNSATGPIMAVSLISIVPVLIVFLLFQRRFVQGMASSGLK</sequence>
<dbReference type="PANTHER" id="PTHR43744:SF8">
    <property type="entry name" value="SN-GLYCEROL-3-PHOSPHATE TRANSPORT SYSTEM PERMEASE PROTEIN UGPE"/>
    <property type="match status" value="1"/>
</dbReference>
<comment type="similarity">
    <text evidence="7">Belongs to the binding-protein-dependent transport system permease family.</text>
</comment>
<dbReference type="PROSITE" id="PS50928">
    <property type="entry name" value="ABC_TM1"/>
    <property type="match status" value="1"/>
</dbReference>
<proteinExistence type="inferred from homology"/>
<evidence type="ECO:0000313" key="10">
    <source>
        <dbReference type="EMBL" id="MBP2410179.1"/>
    </source>
</evidence>
<comment type="caution">
    <text evidence="10">The sequence shown here is derived from an EMBL/GenBank/DDBJ whole genome shotgun (WGS) entry which is preliminary data.</text>
</comment>
<evidence type="ECO:0000259" key="9">
    <source>
        <dbReference type="PROSITE" id="PS50928"/>
    </source>
</evidence>
<keyword evidence="10" id="KW-0762">Sugar transport</keyword>
<name>A0ABS4YN41_9MICO</name>
<dbReference type="Gene3D" id="1.10.3720.10">
    <property type="entry name" value="MetI-like"/>
    <property type="match status" value="1"/>
</dbReference>
<feature type="domain" description="ABC transmembrane type-1" evidence="9">
    <location>
        <begin position="89"/>
        <end position="278"/>
    </location>
</feature>
<dbReference type="InterPro" id="IPR000515">
    <property type="entry name" value="MetI-like"/>
</dbReference>
<evidence type="ECO:0000256" key="4">
    <source>
        <dbReference type="ARBA" id="ARBA00022692"/>
    </source>
</evidence>